<protein>
    <recommendedName>
        <fullName evidence="3">Cold shock protein</fullName>
    </recommendedName>
</protein>
<evidence type="ECO:0000313" key="2">
    <source>
        <dbReference type="Proteomes" id="UP000019102"/>
    </source>
</evidence>
<dbReference type="EMBL" id="BAVS01000002">
    <property type="protein sequence ID" value="GAE92016.1"/>
    <property type="molecule type" value="Genomic_DNA"/>
</dbReference>
<evidence type="ECO:0000313" key="1">
    <source>
        <dbReference type="EMBL" id="GAE92016.1"/>
    </source>
</evidence>
<dbReference type="eggNOG" id="ENOG5032YUY">
    <property type="taxonomic scope" value="Bacteria"/>
</dbReference>
<gene>
    <name evidence="1" type="ORF">JCM21714_992</name>
</gene>
<evidence type="ECO:0008006" key="3">
    <source>
        <dbReference type="Google" id="ProtNLM"/>
    </source>
</evidence>
<reference evidence="1 2" key="1">
    <citation type="journal article" date="2014" name="Genome Announc.">
        <title>Draft Genome Sequence of the Boron-Tolerant and Moderately Halotolerant Bacterium Gracilibacillus boraciitolerans JCM 21714T.</title>
        <authorList>
            <person name="Ahmed I."/>
            <person name="Oshima K."/>
            <person name="Suda W."/>
            <person name="Kitamura K."/>
            <person name="Iida T."/>
            <person name="Ohmori Y."/>
            <person name="Fujiwara T."/>
            <person name="Hattori M."/>
            <person name="Ohkuma M."/>
        </authorList>
    </citation>
    <scope>NUCLEOTIDE SEQUENCE [LARGE SCALE GENOMIC DNA]</scope>
    <source>
        <strain evidence="1 2">JCM 21714</strain>
    </source>
</reference>
<comment type="caution">
    <text evidence="1">The sequence shown here is derived from an EMBL/GenBank/DDBJ whole genome shotgun (WGS) entry which is preliminary data.</text>
</comment>
<dbReference type="OrthoDB" id="1955171at2"/>
<accession>W4VFT8</accession>
<name>W4VFT8_9BACI</name>
<keyword evidence="2" id="KW-1185">Reference proteome</keyword>
<organism evidence="1 2">
    <name type="scientific">Gracilibacillus boraciitolerans JCM 21714</name>
    <dbReference type="NCBI Taxonomy" id="1298598"/>
    <lineage>
        <taxon>Bacteria</taxon>
        <taxon>Bacillati</taxon>
        <taxon>Bacillota</taxon>
        <taxon>Bacilli</taxon>
        <taxon>Bacillales</taxon>
        <taxon>Bacillaceae</taxon>
        <taxon>Gracilibacillus</taxon>
    </lineage>
</organism>
<dbReference type="STRING" id="1298598.JCM21714_992"/>
<proteinExistence type="predicted"/>
<dbReference type="Pfam" id="PF14169">
    <property type="entry name" value="YdjO"/>
    <property type="match status" value="1"/>
</dbReference>
<dbReference type="InterPro" id="IPR025916">
    <property type="entry name" value="YdjO"/>
</dbReference>
<sequence>MAYFNNQKEPVENVETNVWSCVNDDCQGWMRENYSFEKEPTCPPICHSEMKKEVRVIPEMK</sequence>
<dbReference type="AlphaFoldDB" id="W4VFT8"/>
<dbReference type="Proteomes" id="UP000019102">
    <property type="component" value="Unassembled WGS sequence"/>
</dbReference>
<dbReference type="RefSeq" id="WP_035721955.1">
    <property type="nucleotide sequence ID" value="NZ_BAVS01000002.1"/>
</dbReference>